<dbReference type="SUPFAM" id="SSF46458">
    <property type="entry name" value="Globin-like"/>
    <property type="match status" value="1"/>
</dbReference>
<evidence type="ECO:0000256" key="5">
    <source>
        <dbReference type="RuleBase" id="RU000356"/>
    </source>
</evidence>
<dbReference type="InterPro" id="IPR000971">
    <property type="entry name" value="Globin"/>
</dbReference>
<dbReference type="AlphaFoldDB" id="A0A564YA13"/>
<dbReference type="Proteomes" id="UP000321570">
    <property type="component" value="Unassembled WGS sequence"/>
</dbReference>
<evidence type="ECO:0000256" key="4">
    <source>
        <dbReference type="ARBA" id="ARBA00023004"/>
    </source>
</evidence>
<dbReference type="Pfam" id="PF00042">
    <property type="entry name" value="Globin"/>
    <property type="match status" value="1"/>
</dbReference>
<feature type="non-terminal residue" evidence="7">
    <location>
        <position position="1"/>
    </location>
</feature>
<dbReference type="InterPro" id="IPR012292">
    <property type="entry name" value="Globin/Proto"/>
</dbReference>
<dbReference type="GO" id="GO:0020037">
    <property type="term" value="F:heme binding"/>
    <property type="evidence" value="ECO:0007669"/>
    <property type="project" value="InterPro"/>
</dbReference>
<accession>A0A564YA13</accession>
<keyword evidence="1 5" id="KW-0813">Transport</keyword>
<keyword evidence="2 5" id="KW-0349">Heme</keyword>
<dbReference type="CDD" id="cd01040">
    <property type="entry name" value="Mb-like"/>
    <property type="match status" value="1"/>
</dbReference>
<dbReference type="GO" id="GO:0046872">
    <property type="term" value="F:metal ion binding"/>
    <property type="evidence" value="ECO:0007669"/>
    <property type="project" value="UniProtKB-KW"/>
</dbReference>
<dbReference type="GO" id="GO:0019825">
    <property type="term" value="F:oxygen binding"/>
    <property type="evidence" value="ECO:0007669"/>
    <property type="project" value="InterPro"/>
</dbReference>
<gene>
    <name evidence="7" type="ORF">WMSIL1_LOCUS4061</name>
</gene>
<feature type="domain" description="Globin" evidence="6">
    <location>
        <begin position="1"/>
        <end position="103"/>
    </location>
</feature>
<dbReference type="InterPro" id="IPR009050">
    <property type="entry name" value="Globin-like_sf"/>
</dbReference>
<sequence>FNDDDELIFSSCALQYSQAYITLIDEAIRSLEDPQEGFYDSILIAGASHATLPHMKPEFFKVLKRATMTTWEGLLGEEFTGDVANSWQTLLDYVVAVMVEGNRVYVEEERRCNLVTTPEVDEVEDRLSLRTDVQLSD</sequence>
<keyword evidence="3" id="KW-0479">Metal-binding</keyword>
<keyword evidence="8" id="KW-1185">Reference proteome</keyword>
<dbReference type="GO" id="GO:0005344">
    <property type="term" value="F:oxygen carrier activity"/>
    <property type="evidence" value="ECO:0007669"/>
    <property type="project" value="UniProtKB-KW"/>
</dbReference>
<evidence type="ECO:0000256" key="3">
    <source>
        <dbReference type="ARBA" id="ARBA00022723"/>
    </source>
</evidence>
<organism evidence="7 8">
    <name type="scientific">Hymenolepis diminuta</name>
    <name type="common">Rat tapeworm</name>
    <dbReference type="NCBI Taxonomy" id="6216"/>
    <lineage>
        <taxon>Eukaryota</taxon>
        <taxon>Metazoa</taxon>
        <taxon>Spiralia</taxon>
        <taxon>Lophotrochozoa</taxon>
        <taxon>Platyhelminthes</taxon>
        <taxon>Cestoda</taxon>
        <taxon>Eucestoda</taxon>
        <taxon>Cyclophyllidea</taxon>
        <taxon>Hymenolepididae</taxon>
        <taxon>Hymenolepis</taxon>
    </lineage>
</organism>
<dbReference type="Gene3D" id="1.10.490.10">
    <property type="entry name" value="Globins"/>
    <property type="match status" value="1"/>
</dbReference>
<evidence type="ECO:0000256" key="2">
    <source>
        <dbReference type="ARBA" id="ARBA00022617"/>
    </source>
</evidence>
<evidence type="ECO:0000313" key="8">
    <source>
        <dbReference type="Proteomes" id="UP000321570"/>
    </source>
</evidence>
<evidence type="ECO:0000259" key="6">
    <source>
        <dbReference type="PROSITE" id="PS01033"/>
    </source>
</evidence>
<name>A0A564YA13_HYMDI</name>
<protein>
    <recommendedName>
        <fullName evidence="6">Globin domain-containing protein</fullName>
    </recommendedName>
</protein>
<reference evidence="7 8" key="1">
    <citation type="submission" date="2019-07" db="EMBL/GenBank/DDBJ databases">
        <authorList>
            <person name="Jastrzebski P J."/>
            <person name="Paukszto L."/>
            <person name="Jastrzebski P J."/>
        </authorList>
    </citation>
    <scope>NUCLEOTIDE SEQUENCE [LARGE SCALE GENOMIC DNA]</scope>
    <source>
        <strain evidence="7 8">WMS-il1</strain>
    </source>
</reference>
<evidence type="ECO:0000256" key="1">
    <source>
        <dbReference type="ARBA" id="ARBA00022448"/>
    </source>
</evidence>
<proteinExistence type="inferred from homology"/>
<comment type="similarity">
    <text evidence="5">Belongs to the globin family.</text>
</comment>
<dbReference type="EMBL" id="CABIJS010000111">
    <property type="protein sequence ID" value="VUZ43374.1"/>
    <property type="molecule type" value="Genomic_DNA"/>
</dbReference>
<keyword evidence="5" id="KW-0561">Oxygen transport</keyword>
<dbReference type="PROSITE" id="PS01033">
    <property type="entry name" value="GLOBIN"/>
    <property type="match status" value="1"/>
</dbReference>
<keyword evidence="4" id="KW-0408">Iron</keyword>
<dbReference type="InterPro" id="IPR044399">
    <property type="entry name" value="Mb-like_M"/>
</dbReference>
<evidence type="ECO:0000313" key="7">
    <source>
        <dbReference type="EMBL" id="VUZ43374.1"/>
    </source>
</evidence>